<sequence length="28" mass="3212">MTHVKNQPNKFSPLSFIETINLVNCAHQ</sequence>
<evidence type="ECO:0000313" key="1">
    <source>
        <dbReference type="EMBL" id="JAH16580.1"/>
    </source>
</evidence>
<reference evidence="1" key="2">
    <citation type="journal article" date="2015" name="Fish Shellfish Immunol.">
        <title>Early steps in the European eel (Anguilla anguilla)-Vibrio vulnificus interaction in the gills: Role of the RtxA13 toxin.</title>
        <authorList>
            <person name="Callol A."/>
            <person name="Pajuelo D."/>
            <person name="Ebbesson L."/>
            <person name="Teles M."/>
            <person name="MacKenzie S."/>
            <person name="Amaro C."/>
        </authorList>
    </citation>
    <scope>NUCLEOTIDE SEQUENCE</scope>
</reference>
<organism evidence="1">
    <name type="scientific">Anguilla anguilla</name>
    <name type="common">European freshwater eel</name>
    <name type="synonym">Muraena anguilla</name>
    <dbReference type="NCBI Taxonomy" id="7936"/>
    <lineage>
        <taxon>Eukaryota</taxon>
        <taxon>Metazoa</taxon>
        <taxon>Chordata</taxon>
        <taxon>Craniata</taxon>
        <taxon>Vertebrata</taxon>
        <taxon>Euteleostomi</taxon>
        <taxon>Actinopterygii</taxon>
        <taxon>Neopterygii</taxon>
        <taxon>Teleostei</taxon>
        <taxon>Anguilliformes</taxon>
        <taxon>Anguillidae</taxon>
        <taxon>Anguilla</taxon>
    </lineage>
</organism>
<name>A0A0E9QJP6_ANGAN</name>
<dbReference type="AlphaFoldDB" id="A0A0E9QJP6"/>
<proteinExistence type="predicted"/>
<protein>
    <submittedName>
        <fullName evidence="1">Uncharacterized protein</fullName>
    </submittedName>
</protein>
<dbReference type="EMBL" id="GBXM01091997">
    <property type="protein sequence ID" value="JAH16580.1"/>
    <property type="molecule type" value="Transcribed_RNA"/>
</dbReference>
<accession>A0A0E9QJP6</accession>
<reference evidence="1" key="1">
    <citation type="submission" date="2014-11" db="EMBL/GenBank/DDBJ databases">
        <authorList>
            <person name="Amaro Gonzalez C."/>
        </authorList>
    </citation>
    <scope>NUCLEOTIDE SEQUENCE</scope>
</reference>